<evidence type="ECO:0000313" key="3">
    <source>
        <dbReference type="EMBL" id="ALO65865.1"/>
    </source>
</evidence>
<dbReference type="Pfam" id="PF01569">
    <property type="entry name" value="PAP2"/>
    <property type="match status" value="1"/>
</dbReference>
<reference evidence="3 4" key="2">
    <citation type="journal article" date="2016" name="J. Biotechnol.">
        <title>Complete genome sequence of Arthrobacter alpinus ERGS4:06, a yellow pigmented bacterium tolerant to cold and radiations isolated from Sikkim Himalaya.</title>
        <authorList>
            <person name="Kumar R."/>
            <person name="Singh D."/>
            <person name="Swarnkar M.K."/>
            <person name="Singh A.K."/>
            <person name="Kumar S."/>
        </authorList>
    </citation>
    <scope>NUCLEOTIDE SEQUENCE [LARGE SCALE GENOMIC DNA]</scope>
    <source>
        <strain evidence="3 4">ERGS4:06</strain>
    </source>
</reference>
<dbReference type="EMBL" id="CP013200">
    <property type="protein sequence ID" value="ALO65865.1"/>
    <property type="molecule type" value="Genomic_DNA"/>
</dbReference>
<dbReference type="RefSeq" id="WP_062286494.1">
    <property type="nucleotide sequence ID" value="NZ_CP013200.1"/>
</dbReference>
<dbReference type="Proteomes" id="UP000059574">
    <property type="component" value="Chromosome"/>
</dbReference>
<feature type="transmembrane region" description="Helical" evidence="1">
    <location>
        <begin position="166"/>
        <end position="187"/>
    </location>
</feature>
<keyword evidence="1" id="KW-1133">Transmembrane helix</keyword>
<organism evidence="3 4">
    <name type="scientific">Arthrobacter alpinus</name>
    <dbReference type="NCBI Taxonomy" id="656366"/>
    <lineage>
        <taxon>Bacteria</taxon>
        <taxon>Bacillati</taxon>
        <taxon>Actinomycetota</taxon>
        <taxon>Actinomycetes</taxon>
        <taxon>Micrococcales</taxon>
        <taxon>Micrococcaceae</taxon>
        <taxon>Arthrobacter</taxon>
    </lineage>
</organism>
<sequence length="301" mass="31605">MNTHAALHRTGSGGPTPARIATWPFVFAAIISLAGIILSYRFFVNTTTGQFFDESALVEAAVAQSKIGVQTAKVLDLLPVTSLVIALVMVLFVTLARRRWKAAGIALAAMVAANLSTQLIKAGLPDRPDLGVPTLALNSLPSGHSTLAASAAAAVFLVVSPRWRPAAAFVGGSYAVLAGISTLINQWHRPADVLAAFFVVAFWTSLGALAVMRTGPSWNVWLGSHMHWASARGWVLTTAILTLLSGLAVALLVWQLSAPAATSTTKYFLAGVGQIVVGGYGLTVAGTLLLTLPVRRRSKRS</sequence>
<gene>
    <name evidence="3" type="ORF">AS189_04345</name>
</gene>
<dbReference type="OrthoDB" id="3240395at2"/>
<evidence type="ECO:0000259" key="2">
    <source>
        <dbReference type="SMART" id="SM00014"/>
    </source>
</evidence>
<dbReference type="Gene3D" id="1.20.144.10">
    <property type="entry name" value="Phosphatidic acid phosphatase type 2/haloperoxidase"/>
    <property type="match status" value="1"/>
</dbReference>
<feature type="transmembrane region" description="Helical" evidence="1">
    <location>
        <begin position="21"/>
        <end position="43"/>
    </location>
</feature>
<keyword evidence="1" id="KW-0812">Transmembrane</keyword>
<dbReference type="SMART" id="SM00014">
    <property type="entry name" value="acidPPc"/>
    <property type="match status" value="1"/>
</dbReference>
<proteinExistence type="predicted"/>
<feature type="transmembrane region" description="Helical" evidence="1">
    <location>
        <begin position="102"/>
        <end position="120"/>
    </location>
</feature>
<feature type="transmembrane region" description="Helical" evidence="1">
    <location>
        <begin position="140"/>
        <end position="159"/>
    </location>
</feature>
<feature type="transmembrane region" description="Helical" evidence="1">
    <location>
        <begin position="233"/>
        <end position="255"/>
    </location>
</feature>
<name>A0A0S2LWF0_9MICC</name>
<dbReference type="InterPro" id="IPR036938">
    <property type="entry name" value="PAP2/HPO_sf"/>
</dbReference>
<evidence type="ECO:0000313" key="4">
    <source>
        <dbReference type="Proteomes" id="UP000059574"/>
    </source>
</evidence>
<dbReference type="AlphaFoldDB" id="A0A0S2LWF0"/>
<feature type="domain" description="Phosphatidic acid phosphatase type 2/haloperoxidase" evidence="2">
    <location>
        <begin position="102"/>
        <end position="208"/>
    </location>
</feature>
<dbReference type="SUPFAM" id="SSF48317">
    <property type="entry name" value="Acid phosphatase/Vanadium-dependent haloperoxidase"/>
    <property type="match status" value="1"/>
</dbReference>
<feature type="transmembrane region" description="Helical" evidence="1">
    <location>
        <begin position="267"/>
        <end position="292"/>
    </location>
</feature>
<feature type="transmembrane region" description="Helical" evidence="1">
    <location>
        <begin position="193"/>
        <end position="212"/>
    </location>
</feature>
<protein>
    <submittedName>
        <fullName evidence="3">PA-phosphatase</fullName>
    </submittedName>
</protein>
<dbReference type="InterPro" id="IPR000326">
    <property type="entry name" value="PAP2/HPO"/>
</dbReference>
<accession>A0A0S2LWF0</accession>
<feature type="transmembrane region" description="Helical" evidence="1">
    <location>
        <begin position="77"/>
        <end position="95"/>
    </location>
</feature>
<evidence type="ECO:0000256" key="1">
    <source>
        <dbReference type="SAM" id="Phobius"/>
    </source>
</evidence>
<keyword evidence="1" id="KW-0472">Membrane</keyword>
<reference evidence="4" key="1">
    <citation type="submission" date="2015-11" db="EMBL/GenBank/DDBJ databases">
        <authorList>
            <person name="Kumar R."/>
            <person name="Singh D."/>
            <person name="Swarnkar M.K."/>
            <person name="Singh A.K."/>
            <person name="Kumar S."/>
        </authorList>
    </citation>
    <scope>NUCLEOTIDE SEQUENCE [LARGE SCALE GENOMIC DNA]</scope>
    <source>
        <strain evidence="4">ERGS4:06</strain>
    </source>
</reference>